<dbReference type="GO" id="GO:0015276">
    <property type="term" value="F:ligand-gated monoatomic ion channel activity"/>
    <property type="evidence" value="ECO:0007669"/>
    <property type="project" value="InterPro"/>
</dbReference>
<keyword evidence="19" id="KW-1185">Reference proteome</keyword>
<feature type="disulfide bond" evidence="14">
    <location>
        <begin position="758"/>
        <end position="840"/>
    </location>
</feature>
<feature type="transmembrane region" description="Helical" evidence="16">
    <location>
        <begin position="6"/>
        <end position="27"/>
    </location>
</feature>
<evidence type="ECO:0000256" key="12">
    <source>
        <dbReference type="ARBA" id="ARBA00023303"/>
    </source>
</evidence>
<evidence type="ECO:0000256" key="16">
    <source>
        <dbReference type="SAM" id="Phobius"/>
    </source>
</evidence>
<dbReference type="GO" id="GO:0016020">
    <property type="term" value="C:membrane"/>
    <property type="evidence" value="ECO:0007669"/>
    <property type="project" value="UniProtKB-SubCell"/>
</dbReference>
<evidence type="ECO:0000256" key="8">
    <source>
        <dbReference type="ARBA" id="ARBA00023136"/>
    </source>
</evidence>
<dbReference type="FunFam" id="1.10.287.70:FF:000172">
    <property type="entry name" value="Glutamate receptor"/>
    <property type="match status" value="1"/>
</dbReference>
<keyword evidence="11 13" id="KW-1071">Ligand-gated ion channel</keyword>
<feature type="compositionally biased region" description="Low complexity" evidence="15">
    <location>
        <begin position="938"/>
        <end position="950"/>
    </location>
</feature>
<dbReference type="InterPro" id="IPR017103">
    <property type="entry name" value="Iontropic_Glu_rcpt_pln"/>
</dbReference>
<dbReference type="SMART" id="SM00079">
    <property type="entry name" value="PBPe"/>
    <property type="match status" value="1"/>
</dbReference>
<evidence type="ECO:0000256" key="6">
    <source>
        <dbReference type="ARBA" id="ARBA00022989"/>
    </source>
</evidence>
<evidence type="ECO:0000256" key="14">
    <source>
        <dbReference type="PIRSR" id="PIRSR037090-50"/>
    </source>
</evidence>
<feature type="region of interest" description="Disordered" evidence="15">
    <location>
        <begin position="938"/>
        <end position="970"/>
    </location>
</feature>
<comment type="similarity">
    <text evidence="2 13">Belongs to the glutamate-gated ion channel (TC 1.A.10.1) family.</text>
</comment>
<dbReference type="InterPro" id="IPR001320">
    <property type="entry name" value="Iontro_rcpt_C"/>
</dbReference>
<dbReference type="SUPFAM" id="SSF53850">
    <property type="entry name" value="Periplasmic binding protein-like II"/>
    <property type="match status" value="1"/>
</dbReference>
<keyword evidence="9 13" id="KW-0675">Receptor</keyword>
<keyword evidence="10" id="KW-0325">Glycoprotein</keyword>
<keyword evidence="12 13" id="KW-0407">Ion channel</keyword>
<name>A0AA88AGN0_FICCA</name>
<keyword evidence="5" id="KW-0732">Signal</keyword>
<evidence type="ECO:0000256" key="10">
    <source>
        <dbReference type="ARBA" id="ARBA00023180"/>
    </source>
</evidence>
<keyword evidence="7 13" id="KW-0406">Ion transport</keyword>
<evidence type="ECO:0000256" key="9">
    <source>
        <dbReference type="ARBA" id="ARBA00023170"/>
    </source>
</evidence>
<dbReference type="Pfam" id="PF00060">
    <property type="entry name" value="Lig_chan"/>
    <property type="match status" value="1"/>
</dbReference>
<evidence type="ECO:0000259" key="17">
    <source>
        <dbReference type="SMART" id="SM00079"/>
    </source>
</evidence>
<evidence type="ECO:0000256" key="15">
    <source>
        <dbReference type="SAM" id="MobiDB-lite"/>
    </source>
</evidence>
<dbReference type="InterPro" id="IPR028082">
    <property type="entry name" value="Peripla_BP_I"/>
</dbReference>
<dbReference type="AlphaFoldDB" id="A0AA88AGN0"/>
<dbReference type="InterPro" id="IPR044440">
    <property type="entry name" value="GABAb_receptor_plant_PBP1"/>
</dbReference>
<dbReference type="Gene3D" id="3.40.190.10">
    <property type="entry name" value="Periplasmic binding protein-like II"/>
    <property type="match status" value="2"/>
</dbReference>
<evidence type="ECO:0000256" key="4">
    <source>
        <dbReference type="ARBA" id="ARBA00022692"/>
    </source>
</evidence>
<feature type="transmembrane region" description="Helical" evidence="16">
    <location>
        <begin position="594"/>
        <end position="612"/>
    </location>
</feature>
<reference evidence="18" key="1">
    <citation type="submission" date="2023-07" db="EMBL/GenBank/DDBJ databases">
        <title>draft genome sequence of fig (Ficus carica).</title>
        <authorList>
            <person name="Takahashi T."/>
            <person name="Nishimura K."/>
        </authorList>
    </citation>
    <scope>NUCLEOTIDE SEQUENCE</scope>
</reference>
<dbReference type="Gramene" id="FCD_00028429-RA">
    <property type="protein sequence ID" value="FCD_00028429-RA:cds"/>
    <property type="gene ID" value="FCD_00028429"/>
</dbReference>
<dbReference type="FunFam" id="3.40.50.2300:FF:000188">
    <property type="entry name" value="Glutamate receptor"/>
    <property type="match status" value="1"/>
</dbReference>
<dbReference type="Gene3D" id="3.40.50.2300">
    <property type="match status" value="2"/>
</dbReference>
<evidence type="ECO:0000256" key="3">
    <source>
        <dbReference type="ARBA" id="ARBA00022448"/>
    </source>
</evidence>
<dbReference type="PIRSF" id="PIRSF037090">
    <property type="entry name" value="Iontro_Glu-like_rcpt_pln"/>
    <property type="match status" value="1"/>
</dbReference>
<keyword evidence="3 13" id="KW-0813">Transport</keyword>
<dbReference type="Pfam" id="PF01094">
    <property type="entry name" value="ANF_receptor"/>
    <property type="match status" value="1"/>
</dbReference>
<evidence type="ECO:0000256" key="1">
    <source>
        <dbReference type="ARBA" id="ARBA00004141"/>
    </source>
</evidence>
<keyword evidence="6 16" id="KW-1133">Transmembrane helix</keyword>
<dbReference type="InterPro" id="IPR019594">
    <property type="entry name" value="Glu/Gly-bd"/>
</dbReference>
<keyword evidence="14" id="KW-1015">Disulfide bond</keyword>
<evidence type="ECO:0000256" key="11">
    <source>
        <dbReference type="ARBA" id="ARBA00023286"/>
    </source>
</evidence>
<evidence type="ECO:0000313" key="19">
    <source>
        <dbReference type="Proteomes" id="UP001187192"/>
    </source>
</evidence>
<comment type="subcellular location">
    <subcellularLocation>
        <location evidence="1">Membrane</location>
        <topology evidence="1">Multi-pass membrane protein</topology>
    </subcellularLocation>
</comment>
<comment type="caution">
    <text evidence="18">The sequence shown here is derived from an EMBL/GenBank/DDBJ whole genome shotgun (WGS) entry which is preliminary data.</text>
</comment>
<evidence type="ECO:0000256" key="5">
    <source>
        <dbReference type="ARBA" id="ARBA00022729"/>
    </source>
</evidence>
<dbReference type="FunFam" id="3.40.190.10:FF:000054">
    <property type="entry name" value="Glutamate receptor"/>
    <property type="match status" value="1"/>
</dbReference>
<dbReference type="EMBL" id="BTGU01000016">
    <property type="protein sequence ID" value="GMN43621.1"/>
    <property type="molecule type" value="Genomic_DNA"/>
</dbReference>
<dbReference type="InterPro" id="IPR001828">
    <property type="entry name" value="ANF_lig-bd_rcpt"/>
</dbReference>
<dbReference type="SUPFAM" id="SSF53822">
    <property type="entry name" value="Periplasmic binding protein-like I"/>
    <property type="match status" value="1"/>
</dbReference>
<evidence type="ECO:0000256" key="2">
    <source>
        <dbReference type="ARBA" id="ARBA00008685"/>
    </source>
</evidence>
<feature type="transmembrane region" description="Helical" evidence="16">
    <location>
        <begin position="858"/>
        <end position="878"/>
    </location>
</feature>
<dbReference type="Pfam" id="PF10613">
    <property type="entry name" value="Lig_chan-Glu_bd"/>
    <property type="match status" value="1"/>
</dbReference>
<sequence length="970" mass="109203">MRFSCVSFTSLPTLGFFLNVLIVFLLVTSYGAQAVDDEKVTNIGAIINVASRIGKEQKVAMEIAAQQFNNKSKDHKLSLHFQDSGREPLIAASSAEQMIQEKKIEVVVMKTWQEAALVGKVGNGTQVPVISLAAPSITPPLMQLRWPFLITMATDLSYEIKSIADLVCAYNWRKVVVIFEDDEYGRDIGMLSLLNEALQSIGSEIEHRLVLPPYSFLSDPKGFVLDELVKLLRVQSRAFIVLRSSLPMVSDLFSQAKKLGLLEIDSAWILTEGITSSLNSLDHSVISSMKGTLGITTYYDISTRSYNAFRTQFNQIFREENPQEGDSNPGIYALQAYDSIGAITQALERMVSNTSAKVLLENILSADFDGLSGTVSFKEGKLLRNPILRVVNVVGNGDKELNQNKGIYNELDFWMPEYGFLERLDTERKHRSDARCRNMKGLAGSVVWPGNLENRKPRGWAMPTIEKPLKIAVPRDTQFDKFVTVDESNRHLNEGYDGFCIQIFKKVLQVIKADMNYDLPYQFSALEVSTYDELIKAVYNKTYDAIVGDVTILADRFNNVEFTQPYTESGLSMVVPIKSGESAWMFMKPFTWEMWVATAAILVYTMLVVWFLEHPTNPEFSGSLKKQIGTTFWFTFSSLFFAQREKVHSNITRVVVMMWFFVVFILTASYTASLSSLLTVKQLEPEIDIEWLKREDQKVGCGDSFLRKYLENVLNFKPKNIIDVVPHELKYLEQFREGNIKAAFLEVPYEKVFLNKYCKDFTTTTRTYRFGGLGFVSINYIPLHFSLPKTISLEQCYSASVVFQKGSPIAKDFSEAILKLSEDGNITSLEKRWLTPSNECSTNSLTTNDTESLSLRSFWGIFLISGATSTICFLLALARLQKNYRDHQRANGANQPTENKTLGLARYFYNGTSNTSPERASPTTSFSFSANGMPSLDGWSSSRWESGSTSDATEHLGTSPPAEIQITTMN</sequence>
<dbReference type="CDD" id="cd19990">
    <property type="entry name" value="PBP1_GABAb_receptor_plant"/>
    <property type="match status" value="1"/>
</dbReference>
<proteinExistence type="inferred from homology"/>
<dbReference type="PANTHER" id="PTHR18966">
    <property type="entry name" value="IONOTROPIC GLUTAMATE RECEPTOR"/>
    <property type="match status" value="1"/>
</dbReference>
<keyword evidence="4 16" id="KW-0812">Transmembrane</keyword>
<feature type="domain" description="Ionotropic glutamate receptor C-terminal" evidence="17">
    <location>
        <begin position="470"/>
        <end position="836"/>
    </location>
</feature>
<comment type="function">
    <text evidence="13">Glutamate-gated receptor that probably acts as non-selective cation channel.</text>
</comment>
<protein>
    <recommendedName>
        <fullName evidence="13">Glutamate receptor</fullName>
    </recommendedName>
</protein>
<organism evidence="18 19">
    <name type="scientific">Ficus carica</name>
    <name type="common">Common fig</name>
    <dbReference type="NCBI Taxonomy" id="3494"/>
    <lineage>
        <taxon>Eukaryota</taxon>
        <taxon>Viridiplantae</taxon>
        <taxon>Streptophyta</taxon>
        <taxon>Embryophyta</taxon>
        <taxon>Tracheophyta</taxon>
        <taxon>Spermatophyta</taxon>
        <taxon>Magnoliopsida</taxon>
        <taxon>eudicotyledons</taxon>
        <taxon>Gunneridae</taxon>
        <taxon>Pentapetalae</taxon>
        <taxon>rosids</taxon>
        <taxon>fabids</taxon>
        <taxon>Rosales</taxon>
        <taxon>Moraceae</taxon>
        <taxon>Ficeae</taxon>
        <taxon>Ficus</taxon>
    </lineage>
</organism>
<dbReference type="InterPro" id="IPR015683">
    <property type="entry name" value="Ionotropic_Glu_rcpt"/>
</dbReference>
<keyword evidence="8 13" id="KW-0472">Membrane</keyword>
<evidence type="ECO:0000313" key="18">
    <source>
        <dbReference type="EMBL" id="GMN43621.1"/>
    </source>
</evidence>
<accession>A0AA88AGN0</accession>
<gene>
    <name evidence="18" type="ORF">TIFTF001_012821</name>
</gene>
<dbReference type="Gene3D" id="1.10.287.70">
    <property type="match status" value="1"/>
</dbReference>
<dbReference type="Proteomes" id="UP001187192">
    <property type="component" value="Unassembled WGS sequence"/>
</dbReference>
<evidence type="ECO:0000256" key="13">
    <source>
        <dbReference type="PIRNR" id="PIRNR037090"/>
    </source>
</evidence>
<feature type="transmembrane region" description="Helical" evidence="16">
    <location>
        <begin position="654"/>
        <end position="672"/>
    </location>
</feature>
<evidence type="ECO:0000256" key="7">
    <source>
        <dbReference type="ARBA" id="ARBA00023065"/>
    </source>
</evidence>